<dbReference type="PANTHER" id="PTHR22594">
    <property type="entry name" value="ASPARTYL/LYSYL-TRNA SYNTHETASE"/>
    <property type="match status" value="1"/>
</dbReference>
<dbReference type="SUPFAM" id="SSF55681">
    <property type="entry name" value="Class II aaRS and biotin synthetases"/>
    <property type="match status" value="1"/>
</dbReference>
<protein>
    <recommendedName>
        <fullName evidence="2">asparagine--tRNA ligase</fullName>
        <ecNumber evidence="2">6.1.1.22</ecNumber>
    </recommendedName>
</protein>
<dbReference type="InterPro" id="IPR045864">
    <property type="entry name" value="aa-tRNA-synth_II/BPL/LPL"/>
</dbReference>
<dbReference type="GO" id="GO:0005524">
    <property type="term" value="F:ATP binding"/>
    <property type="evidence" value="ECO:0007669"/>
    <property type="project" value="UniProtKB-KW"/>
</dbReference>
<dbReference type="CDD" id="cd00776">
    <property type="entry name" value="AsxRS_core"/>
    <property type="match status" value="1"/>
</dbReference>
<dbReference type="Gene3D" id="2.40.50.140">
    <property type="entry name" value="Nucleic acid-binding proteins"/>
    <property type="match status" value="1"/>
</dbReference>
<keyword evidence="3" id="KW-0436">Ligase</keyword>
<dbReference type="Gene3D" id="3.30.930.10">
    <property type="entry name" value="Bira Bifunctional Protein, Domain 2"/>
    <property type="match status" value="1"/>
</dbReference>
<dbReference type="SUPFAM" id="SSF50249">
    <property type="entry name" value="Nucleic acid-binding proteins"/>
    <property type="match status" value="1"/>
</dbReference>
<dbReference type="InterPro" id="IPR002312">
    <property type="entry name" value="Asp/Asn-tRNA-synth_IIb"/>
</dbReference>
<dbReference type="InterPro" id="IPR006195">
    <property type="entry name" value="aa-tRNA-synth_II"/>
</dbReference>
<evidence type="ECO:0000256" key="2">
    <source>
        <dbReference type="ARBA" id="ARBA00012816"/>
    </source>
</evidence>
<accession>A0A9P8V2A3</accession>
<comment type="caution">
    <text evidence="10">The sequence shown here is derived from an EMBL/GenBank/DDBJ whole genome shotgun (WGS) entry which is preliminary data.</text>
</comment>
<proteinExistence type="inferred from homology"/>
<keyword evidence="7" id="KW-0030">Aminoacyl-tRNA synthetase</keyword>
<evidence type="ECO:0000313" key="10">
    <source>
        <dbReference type="EMBL" id="KAH6668155.1"/>
    </source>
</evidence>
<dbReference type="AlphaFoldDB" id="A0A9P8V2A3"/>
<keyword evidence="4" id="KW-0547">Nucleotide-binding</keyword>
<dbReference type="PRINTS" id="PR01042">
    <property type="entry name" value="TRNASYNTHASP"/>
</dbReference>
<comment type="similarity">
    <text evidence="1">Belongs to the class-II aminoacyl-tRNA synthetase family.</text>
</comment>
<evidence type="ECO:0000256" key="6">
    <source>
        <dbReference type="ARBA" id="ARBA00022917"/>
    </source>
</evidence>
<keyword evidence="11" id="KW-1185">Reference proteome</keyword>
<dbReference type="InterPro" id="IPR004364">
    <property type="entry name" value="Aa-tRNA-synt_II"/>
</dbReference>
<dbReference type="GO" id="GO:0006421">
    <property type="term" value="P:asparaginyl-tRNA aminoacylation"/>
    <property type="evidence" value="ECO:0007669"/>
    <property type="project" value="InterPro"/>
</dbReference>
<dbReference type="InterPro" id="IPR012340">
    <property type="entry name" value="NA-bd_OB-fold"/>
</dbReference>
<reference evidence="10" key="1">
    <citation type="journal article" date="2021" name="Nat. Commun.">
        <title>Genetic determinants of endophytism in the Arabidopsis root mycobiome.</title>
        <authorList>
            <person name="Mesny F."/>
            <person name="Miyauchi S."/>
            <person name="Thiergart T."/>
            <person name="Pickel B."/>
            <person name="Atanasova L."/>
            <person name="Karlsson M."/>
            <person name="Huettel B."/>
            <person name="Barry K.W."/>
            <person name="Haridas S."/>
            <person name="Chen C."/>
            <person name="Bauer D."/>
            <person name="Andreopoulos W."/>
            <person name="Pangilinan J."/>
            <person name="LaButti K."/>
            <person name="Riley R."/>
            <person name="Lipzen A."/>
            <person name="Clum A."/>
            <person name="Drula E."/>
            <person name="Henrissat B."/>
            <person name="Kohler A."/>
            <person name="Grigoriev I.V."/>
            <person name="Martin F.M."/>
            <person name="Hacquard S."/>
        </authorList>
    </citation>
    <scope>NUCLEOTIDE SEQUENCE</scope>
    <source>
        <strain evidence="10">MPI-SDFR-AT-0117</strain>
    </source>
</reference>
<dbReference type="NCBIfam" id="TIGR00457">
    <property type="entry name" value="asnS"/>
    <property type="match status" value="1"/>
</dbReference>
<keyword evidence="5" id="KW-0067">ATP-binding</keyword>
<keyword evidence="6" id="KW-0648">Protein biosynthesis</keyword>
<dbReference type="Pfam" id="PF00152">
    <property type="entry name" value="tRNA-synt_2"/>
    <property type="match status" value="1"/>
</dbReference>
<gene>
    <name evidence="10" type="ORF">F5X68DRAFT_53549</name>
</gene>
<dbReference type="EMBL" id="JAGSXJ010000034">
    <property type="protein sequence ID" value="KAH6668155.1"/>
    <property type="molecule type" value="Genomic_DNA"/>
</dbReference>
<dbReference type="PROSITE" id="PS50862">
    <property type="entry name" value="AA_TRNA_LIGASE_II"/>
    <property type="match status" value="1"/>
</dbReference>
<feature type="region of interest" description="Disordered" evidence="8">
    <location>
        <begin position="463"/>
        <end position="487"/>
    </location>
</feature>
<dbReference type="PANTHER" id="PTHR22594:SF34">
    <property type="entry name" value="ASPARAGINE--TRNA LIGASE, MITOCHONDRIAL-RELATED"/>
    <property type="match status" value="1"/>
</dbReference>
<organism evidence="10 11">
    <name type="scientific">Plectosphaerella plurivora</name>
    <dbReference type="NCBI Taxonomy" id="936078"/>
    <lineage>
        <taxon>Eukaryota</taxon>
        <taxon>Fungi</taxon>
        <taxon>Dikarya</taxon>
        <taxon>Ascomycota</taxon>
        <taxon>Pezizomycotina</taxon>
        <taxon>Sordariomycetes</taxon>
        <taxon>Hypocreomycetidae</taxon>
        <taxon>Glomerellales</taxon>
        <taxon>Plectosphaerellaceae</taxon>
        <taxon>Plectosphaerella</taxon>
    </lineage>
</organism>
<evidence type="ECO:0000256" key="3">
    <source>
        <dbReference type="ARBA" id="ARBA00022598"/>
    </source>
</evidence>
<evidence type="ECO:0000259" key="9">
    <source>
        <dbReference type="PROSITE" id="PS50862"/>
    </source>
</evidence>
<dbReference type="InterPro" id="IPR004522">
    <property type="entry name" value="Asn-tRNA-ligase"/>
</dbReference>
<sequence length="540" mass="59907">MAHLAPAPMLAARRLGLPLVRRGRRMISTKQPQTIHEYLGWKPEAAAEDVTVNGYVRSVRAMKSEIFVNIGDGSTRQPLQAMVPRDMEGGSALRVGAAVTLKGSWTPSNHTGQSHELKVNKVNVVGPSDAATYPIQKKYQTPEYLRTIPHLRSRIPLNAAILRLRSDAISTLTQFFASRNFVQTHPPIITSSDCEGAGEVFTVSTGQAETPKPSTGNKPRIDHFFRSPKYLTVSTQLHLEALAQSLGNVWTLSPTFRAERSDTSRHMSEFYMLEAEMPFVDNMADVLSLVEDMLRHLTTTLYTATSATELRARRPASSSSRTAEDDLAPADEVERRWAGMMQQPGVPWPRVTYADAIEILKADAHLFEHPPVWEDGLHSEHEKYLAKKLGATGHDGVYRPVFVTHYPRDIKAFYMRPSALPADDGSPQTRATVDCFDLIVPDLCEIAGGSMREHRLDELRDTMQRRGMVAPSTPEQRKRGGSSSSGEAGGLEWYLDLRQWGSCPHGGFGLGFDRLLSYLAGVQNVRDVVAFPRSFGRCDA</sequence>
<feature type="region of interest" description="Disordered" evidence="8">
    <location>
        <begin position="309"/>
        <end position="330"/>
    </location>
</feature>
<dbReference type="Proteomes" id="UP000770015">
    <property type="component" value="Unassembled WGS sequence"/>
</dbReference>
<evidence type="ECO:0000313" key="11">
    <source>
        <dbReference type="Proteomes" id="UP000770015"/>
    </source>
</evidence>
<evidence type="ECO:0000256" key="1">
    <source>
        <dbReference type="ARBA" id="ARBA00008226"/>
    </source>
</evidence>
<evidence type="ECO:0000256" key="7">
    <source>
        <dbReference type="ARBA" id="ARBA00023146"/>
    </source>
</evidence>
<dbReference type="CDD" id="cd04318">
    <property type="entry name" value="EcAsnRS_like_N"/>
    <property type="match status" value="1"/>
</dbReference>
<feature type="domain" description="Aminoacyl-transfer RNA synthetases class-II family profile" evidence="9">
    <location>
        <begin position="162"/>
        <end position="532"/>
    </location>
</feature>
<name>A0A9P8V2A3_9PEZI</name>
<evidence type="ECO:0000256" key="8">
    <source>
        <dbReference type="SAM" id="MobiDB-lite"/>
    </source>
</evidence>
<evidence type="ECO:0000256" key="5">
    <source>
        <dbReference type="ARBA" id="ARBA00022840"/>
    </source>
</evidence>
<dbReference type="EC" id="6.1.1.22" evidence="2"/>
<dbReference type="GO" id="GO:0005739">
    <property type="term" value="C:mitochondrion"/>
    <property type="evidence" value="ECO:0007669"/>
    <property type="project" value="TreeGrafter"/>
</dbReference>
<evidence type="ECO:0000256" key="4">
    <source>
        <dbReference type="ARBA" id="ARBA00022741"/>
    </source>
</evidence>
<dbReference type="GO" id="GO:0004816">
    <property type="term" value="F:asparagine-tRNA ligase activity"/>
    <property type="evidence" value="ECO:0007669"/>
    <property type="project" value="UniProtKB-EC"/>
</dbReference>
<dbReference type="OrthoDB" id="43906at2759"/>